<comment type="function">
    <text evidence="4">Involved in the system for phosphate transport across the cytoplasmic membrane.</text>
</comment>
<dbReference type="Proteomes" id="UP000282656">
    <property type="component" value="Unassembled WGS sequence"/>
</dbReference>
<accession>A0A3A8PNV6</accession>
<evidence type="ECO:0000313" key="7">
    <source>
        <dbReference type="EMBL" id="RKH58087.1"/>
    </source>
</evidence>
<feature type="signal peptide" evidence="4">
    <location>
        <begin position="1"/>
        <end position="23"/>
    </location>
</feature>
<dbReference type="EMBL" id="RAWM01000201">
    <property type="protein sequence ID" value="RKH58087.1"/>
    <property type="molecule type" value="Genomic_DNA"/>
</dbReference>
<evidence type="ECO:0000313" key="8">
    <source>
        <dbReference type="Proteomes" id="UP000282656"/>
    </source>
</evidence>
<evidence type="ECO:0000256" key="4">
    <source>
        <dbReference type="RuleBase" id="RU367119"/>
    </source>
</evidence>
<evidence type="ECO:0000256" key="2">
    <source>
        <dbReference type="ARBA" id="ARBA00022448"/>
    </source>
</evidence>
<dbReference type="Gene3D" id="3.40.190.10">
    <property type="entry name" value="Periplasmic binding protein-like II"/>
    <property type="match status" value="2"/>
</dbReference>
<keyword evidence="4" id="KW-0592">Phosphate transport</keyword>
<sequence length="274" mass="29046">MKKTLLSSFVAFGLAVLPLTAQAGTVTVKGSDTMVILAQRWAEAFMKKNPATKIQVTGGGSGTGLAALQNGTTDIAMSSREIKEAEEEKLRARYNTPPTAVSVARDGVTFYVNESNKLDALTVEQLKDIYLGDTTSWKAVGGAEAPIVLYSRENSSGTYVFVKDHVLGGEDFAAAAQTLPGTAAVVNAVSKEKNGIGYGGAAYAKGIKELKVKKGNEAFAPSAENVKSGKYPLSRDLFFYLRNKPSGEAKAFIDFALSPEGQAIVTQVGYFPVK</sequence>
<dbReference type="SUPFAM" id="SSF53850">
    <property type="entry name" value="Periplasmic binding protein-like II"/>
    <property type="match status" value="1"/>
</dbReference>
<keyword evidence="8" id="KW-1185">Reference proteome</keyword>
<dbReference type="GO" id="GO:0042301">
    <property type="term" value="F:phosphate ion binding"/>
    <property type="evidence" value="ECO:0007669"/>
    <property type="project" value="UniProtKB-UniRule"/>
</dbReference>
<dbReference type="CDD" id="cd13653">
    <property type="entry name" value="PBP2_phosphate_like_1"/>
    <property type="match status" value="1"/>
</dbReference>
<dbReference type="NCBIfam" id="TIGR02136">
    <property type="entry name" value="ptsS_2"/>
    <property type="match status" value="1"/>
</dbReference>
<dbReference type="InterPro" id="IPR050811">
    <property type="entry name" value="Phosphate_ABC_transporter"/>
</dbReference>
<dbReference type="GO" id="GO:0006817">
    <property type="term" value="P:phosphate ion transport"/>
    <property type="evidence" value="ECO:0007669"/>
    <property type="project" value="UniProtKB-UniRule"/>
</dbReference>
<keyword evidence="2 4" id="KW-0813">Transport</keyword>
<feature type="chain" id="PRO_5027144856" description="Phosphate-binding protein" evidence="4">
    <location>
        <begin position="24"/>
        <end position="274"/>
    </location>
</feature>
<dbReference type="PANTHER" id="PTHR30570">
    <property type="entry name" value="PERIPLASMIC PHOSPHATE BINDING COMPONENT OF PHOSPHATE ABC TRANSPORTER"/>
    <property type="match status" value="1"/>
</dbReference>
<evidence type="ECO:0000256" key="1">
    <source>
        <dbReference type="ARBA" id="ARBA00008725"/>
    </source>
</evidence>
<evidence type="ECO:0000256" key="5">
    <source>
        <dbReference type="SAM" id="Coils"/>
    </source>
</evidence>
<keyword evidence="5" id="KW-0175">Coiled coil</keyword>
<dbReference type="OrthoDB" id="9783488at2"/>
<comment type="similarity">
    <text evidence="1 4">Belongs to the PstS family.</text>
</comment>
<keyword evidence="3 4" id="KW-0732">Signal</keyword>
<evidence type="ECO:0000259" key="6">
    <source>
        <dbReference type="Pfam" id="PF12849"/>
    </source>
</evidence>
<dbReference type="Pfam" id="PF12849">
    <property type="entry name" value="PBP_like_2"/>
    <property type="match status" value="1"/>
</dbReference>
<feature type="coiled-coil region" evidence="5">
    <location>
        <begin position="68"/>
        <end position="95"/>
    </location>
</feature>
<name>A0A3A8PNV6_9BACT</name>
<feature type="domain" description="PBP" evidence="6">
    <location>
        <begin position="21"/>
        <end position="260"/>
    </location>
</feature>
<dbReference type="RefSeq" id="WP_121771876.1">
    <property type="nucleotide sequence ID" value="NZ_RAWM01000201.1"/>
</dbReference>
<dbReference type="PANTHER" id="PTHR30570:SF1">
    <property type="entry name" value="PHOSPHATE-BINDING PROTEIN PSTS"/>
    <property type="match status" value="1"/>
</dbReference>
<organism evidence="7 8">
    <name type="scientific">Corallococcus interemptor</name>
    <dbReference type="NCBI Taxonomy" id="2316720"/>
    <lineage>
        <taxon>Bacteria</taxon>
        <taxon>Pseudomonadati</taxon>
        <taxon>Myxococcota</taxon>
        <taxon>Myxococcia</taxon>
        <taxon>Myxococcales</taxon>
        <taxon>Cystobacterineae</taxon>
        <taxon>Myxococcaceae</taxon>
        <taxon>Corallococcus</taxon>
    </lineage>
</organism>
<comment type="caution">
    <text evidence="7">The sequence shown here is derived from an EMBL/GenBank/DDBJ whole genome shotgun (WGS) entry which is preliminary data.</text>
</comment>
<dbReference type="AlphaFoldDB" id="A0A3A8PNV6"/>
<gene>
    <name evidence="7" type="ORF">D7X96_37390</name>
</gene>
<reference evidence="8" key="1">
    <citation type="submission" date="2018-09" db="EMBL/GenBank/DDBJ databases">
        <authorList>
            <person name="Livingstone P.G."/>
            <person name="Whitworth D.E."/>
        </authorList>
    </citation>
    <scope>NUCLEOTIDE SEQUENCE [LARGE SCALE GENOMIC DNA]</scope>
    <source>
        <strain evidence="8">AB047A</strain>
    </source>
</reference>
<proteinExistence type="inferred from homology"/>
<evidence type="ECO:0000256" key="3">
    <source>
        <dbReference type="ARBA" id="ARBA00022729"/>
    </source>
</evidence>
<dbReference type="InterPro" id="IPR011862">
    <property type="entry name" value="Phos-bd"/>
</dbReference>
<protein>
    <recommendedName>
        <fullName evidence="4">Phosphate-binding protein</fullName>
    </recommendedName>
</protein>
<dbReference type="InterPro" id="IPR024370">
    <property type="entry name" value="PBP_domain"/>
</dbReference>